<organism evidence="2 3">
    <name type="scientific">Paramuricea clavata</name>
    <name type="common">Red gorgonian</name>
    <name type="synonym">Violescent sea-whip</name>
    <dbReference type="NCBI Taxonomy" id="317549"/>
    <lineage>
        <taxon>Eukaryota</taxon>
        <taxon>Metazoa</taxon>
        <taxon>Cnidaria</taxon>
        <taxon>Anthozoa</taxon>
        <taxon>Octocorallia</taxon>
        <taxon>Malacalcyonacea</taxon>
        <taxon>Plexauridae</taxon>
        <taxon>Paramuricea</taxon>
    </lineage>
</organism>
<name>A0A7D9HEN7_PARCT</name>
<dbReference type="Pfam" id="PF04991">
    <property type="entry name" value="LicD"/>
    <property type="match status" value="1"/>
</dbReference>
<evidence type="ECO:0000313" key="2">
    <source>
        <dbReference type="EMBL" id="CAB3980787.1"/>
    </source>
</evidence>
<proteinExistence type="predicted"/>
<feature type="domain" description="LicD/FKTN/FKRP nucleotidyltransferase" evidence="1">
    <location>
        <begin position="80"/>
        <end position="118"/>
    </location>
</feature>
<accession>A0A7D9HEN7</accession>
<dbReference type="Proteomes" id="UP001152795">
    <property type="component" value="Unassembled WGS sequence"/>
</dbReference>
<dbReference type="InterPro" id="IPR007074">
    <property type="entry name" value="LicD/FKTN/FKRP_NTP_transf"/>
</dbReference>
<dbReference type="InterPro" id="IPR052613">
    <property type="entry name" value="LicD_transferase"/>
</dbReference>
<evidence type="ECO:0000313" key="3">
    <source>
        <dbReference type="Proteomes" id="UP001152795"/>
    </source>
</evidence>
<evidence type="ECO:0000259" key="1">
    <source>
        <dbReference type="Pfam" id="PF04991"/>
    </source>
</evidence>
<sequence>MRHPCGLLSVRLVLRRNFILALFLLNVPVLCYVYYKLNLLNYAWYNRVHRSVLHCHTVPEDMEALITLSKDIHNTLTSLNVTHWLAYGSLWGALRYKAPLPWDTDLDLGVLRGDLEHLPRGKLKLILASKGMHIHYSSWGGFYRVTSGNARADLMIFDTFANNGYMERVGWEAYLFFINYKKMHAFPAELIRKPLPAMKFANIPGMPVPHRGLEMQKFHYPYDWWKESKPIGC</sequence>
<dbReference type="OrthoDB" id="444255at2759"/>
<gene>
    <name evidence="2" type="ORF">PACLA_8A026380</name>
</gene>
<comment type="caution">
    <text evidence="2">The sequence shown here is derived from an EMBL/GenBank/DDBJ whole genome shotgun (WGS) entry which is preliminary data.</text>
</comment>
<dbReference type="PANTHER" id="PTHR13627">
    <property type="entry name" value="FUKUTIN RELATED PROTEIN"/>
    <property type="match status" value="1"/>
</dbReference>
<protein>
    <recommendedName>
        <fullName evidence="1">LicD/FKTN/FKRP nucleotidyltransferase domain-containing protein</fullName>
    </recommendedName>
</protein>
<dbReference type="PANTHER" id="PTHR13627:SF32">
    <property type="entry name" value="AGAP006029-PA"/>
    <property type="match status" value="1"/>
</dbReference>
<dbReference type="GO" id="GO:0009100">
    <property type="term" value="P:glycoprotein metabolic process"/>
    <property type="evidence" value="ECO:0007669"/>
    <property type="project" value="UniProtKB-ARBA"/>
</dbReference>
<reference evidence="2" key="1">
    <citation type="submission" date="2020-04" db="EMBL/GenBank/DDBJ databases">
        <authorList>
            <person name="Alioto T."/>
            <person name="Alioto T."/>
            <person name="Gomez Garrido J."/>
        </authorList>
    </citation>
    <scope>NUCLEOTIDE SEQUENCE</scope>
    <source>
        <strain evidence="2">A484AB</strain>
    </source>
</reference>
<dbReference type="EMBL" id="CACRXK020000324">
    <property type="protein sequence ID" value="CAB3980787.1"/>
    <property type="molecule type" value="Genomic_DNA"/>
</dbReference>
<dbReference type="AlphaFoldDB" id="A0A7D9HEN7"/>
<keyword evidence="3" id="KW-1185">Reference proteome</keyword>